<evidence type="ECO:0008006" key="4">
    <source>
        <dbReference type="Google" id="ProtNLM"/>
    </source>
</evidence>
<gene>
    <name evidence="2" type="ORF">JG688_00007466</name>
</gene>
<feature type="region of interest" description="Disordered" evidence="1">
    <location>
        <begin position="339"/>
        <end position="408"/>
    </location>
</feature>
<feature type="compositionally biased region" description="Basic residues" evidence="1">
    <location>
        <begin position="262"/>
        <end position="272"/>
    </location>
</feature>
<dbReference type="Proteomes" id="UP000709295">
    <property type="component" value="Unassembled WGS sequence"/>
</dbReference>
<dbReference type="EMBL" id="JAENGY010000358">
    <property type="protein sequence ID" value="KAG6964947.1"/>
    <property type="molecule type" value="Genomic_DNA"/>
</dbReference>
<dbReference type="AlphaFoldDB" id="A0A8J5IJT6"/>
<evidence type="ECO:0000313" key="2">
    <source>
        <dbReference type="EMBL" id="KAG6964947.1"/>
    </source>
</evidence>
<organism evidence="2 3">
    <name type="scientific">Phytophthora aleatoria</name>
    <dbReference type="NCBI Taxonomy" id="2496075"/>
    <lineage>
        <taxon>Eukaryota</taxon>
        <taxon>Sar</taxon>
        <taxon>Stramenopiles</taxon>
        <taxon>Oomycota</taxon>
        <taxon>Peronosporomycetes</taxon>
        <taxon>Peronosporales</taxon>
        <taxon>Peronosporaceae</taxon>
        <taxon>Phytophthora</taxon>
    </lineage>
</organism>
<dbReference type="CDD" id="cd15568">
    <property type="entry name" value="PHD5_NSD"/>
    <property type="match status" value="1"/>
</dbReference>
<feature type="compositionally biased region" description="Low complexity" evidence="1">
    <location>
        <begin position="364"/>
        <end position="374"/>
    </location>
</feature>
<evidence type="ECO:0000256" key="1">
    <source>
        <dbReference type="SAM" id="MobiDB-lite"/>
    </source>
</evidence>
<protein>
    <recommendedName>
        <fullName evidence="4">Zinc finger PHD-type domain-containing protein</fullName>
    </recommendedName>
</protein>
<keyword evidence="3" id="KW-1185">Reference proteome</keyword>
<evidence type="ECO:0000313" key="3">
    <source>
        <dbReference type="Proteomes" id="UP000709295"/>
    </source>
</evidence>
<name>A0A8J5IJT6_9STRA</name>
<proteinExistence type="predicted"/>
<sequence>MAFRGVLLQLVEAESAAGFRVVAPDAKMTLPPRPFPARETFLTKWSQQKLVVADAVTDKLLQVARLATVSLQREERSLLWGVTAPFVPPESRTVGAAPLDSYADVPQAVKKTHMLTAAASREDAASLAAAVASPSVIAKVDTPQGLTLRSRGGAEPPTRLCYCFHFRSDFEYELFARTFEAFTRMQRYALLQSSVVMEIEITQEHKKRKLDEGVRLQAAASKTKKRQERLALIKVKTQERQNKKQASKQSKKPVQTPTQTKNKNKNKNKVKVKAATPPSKMICVLCRMQRKPDAPEYPKHPFVLKVRVLQGYLSADGKGEVVHICKVCLQKVLQQRVQNPPVAKKGNPDNYYDDDAPDPSEQTSGAKAVSAAASKQKKRKRRNEIEDSTTADEDEPEPPKPVRSTSDMQPVDYAVTYFKFLLQREIKDEFEESEDVCFCCKDGGDVIECDWKGMNGAFARCPKVYHEDCLGYEVPEGKTWDHLPKEVKKLGHATKDIPTSTYVVCPRCNQQAQDALKQKKIGSDIHSKILRRRR</sequence>
<comment type="caution">
    <text evidence="2">The sequence shown here is derived from an EMBL/GenBank/DDBJ whole genome shotgun (WGS) entry which is preliminary data.</text>
</comment>
<feature type="region of interest" description="Disordered" evidence="1">
    <location>
        <begin position="235"/>
        <end position="274"/>
    </location>
</feature>
<reference evidence="2" key="1">
    <citation type="submission" date="2021-01" db="EMBL/GenBank/DDBJ databases">
        <title>Phytophthora aleatoria, a newly-described species from Pinus radiata is distinct from Phytophthora cactorum isolates based on comparative genomics.</title>
        <authorList>
            <person name="Mcdougal R."/>
            <person name="Panda P."/>
            <person name="Williams N."/>
            <person name="Studholme D.J."/>
        </authorList>
    </citation>
    <scope>NUCLEOTIDE SEQUENCE</scope>
    <source>
        <strain evidence="2">NZFS 4037</strain>
    </source>
</reference>
<feature type="compositionally biased region" description="Acidic residues" evidence="1">
    <location>
        <begin position="386"/>
        <end position="396"/>
    </location>
</feature>
<accession>A0A8J5IJT6</accession>